<comment type="caution">
    <text evidence="2">The sequence shown here is derived from an EMBL/GenBank/DDBJ whole genome shotgun (WGS) entry which is preliminary data.</text>
</comment>
<dbReference type="AlphaFoldDB" id="A0AAW9REY3"/>
<dbReference type="GO" id="GO:0006508">
    <property type="term" value="P:proteolysis"/>
    <property type="evidence" value="ECO:0007669"/>
    <property type="project" value="UniProtKB-KW"/>
</dbReference>
<dbReference type="GO" id="GO:0008233">
    <property type="term" value="F:peptidase activity"/>
    <property type="evidence" value="ECO:0007669"/>
    <property type="project" value="UniProtKB-KW"/>
</dbReference>
<gene>
    <name evidence="2" type="ORF">V3330_07170</name>
</gene>
<name>A0AAW9REY3_9GAMM</name>
<keyword evidence="2" id="KW-0378">Hydrolase</keyword>
<dbReference type="NCBIfam" id="NF008769">
    <property type="entry name" value="PRK11798.2-5"/>
    <property type="match status" value="1"/>
</dbReference>
<keyword evidence="2" id="KW-0645">Protease</keyword>
<dbReference type="SUPFAM" id="SSF101738">
    <property type="entry name" value="SspB-like"/>
    <property type="match status" value="1"/>
</dbReference>
<evidence type="ECO:0000256" key="1">
    <source>
        <dbReference type="SAM" id="MobiDB-lite"/>
    </source>
</evidence>
<organism evidence="2 3">
    <name type="scientific">Elongatibacter sediminis</name>
    <dbReference type="NCBI Taxonomy" id="3119006"/>
    <lineage>
        <taxon>Bacteria</taxon>
        <taxon>Pseudomonadati</taxon>
        <taxon>Pseudomonadota</taxon>
        <taxon>Gammaproteobacteria</taxon>
        <taxon>Chromatiales</taxon>
        <taxon>Wenzhouxiangellaceae</taxon>
        <taxon>Elongatibacter</taxon>
    </lineage>
</organism>
<dbReference type="PIRSF" id="PIRSF005276">
    <property type="entry name" value="SspB"/>
    <property type="match status" value="1"/>
</dbReference>
<dbReference type="Pfam" id="PF04386">
    <property type="entry name" value="SspB"/>
    <property type="match status" value="1"/>
</dbReference>
<dbReference type="GO" id="GO:0005829">
    <property type="term" value="C:cytosol"/>
    <property type="evidence" value="ECO:0007669"/>
    <property type="project" value="TreeGrafter"/>
</dbReference>
<dbReference type="PANTHER" id="PTHR37486:SF1">
    <property type="entry name" value="STRINGENT STARVATION PROTEIN B"/>
    <property type="match status" value="1"/>
</dbReference>
<dbReference type="Proteomes" id="UP001359886">
    <property type="component" value="Unassembled WGS sequence"/>
</dbReference>
<accession>A0AAW9REY3</accession>
<protein>
    <submittedName>
        <fullName evidence="2">ClpXP protease specificity-enhancing factor</fullName>
    </submittedName>
</protein>
<proteinExistence type="predicted"/>
<dbReference type="Gene3D" id="2.30.30.220">
    <property type="entry name" value="SspB-like"/>
    <property type="match status" value="1"/>
</dbReference>
<dbReference type="GO" id="GO:0005840">
    <property type="term" value="C:ribosome"/>
    <property type="evidence" value="ECO:0007669"/>
    <property type="project" value="TreeGrafter"/>
</dbReference>
<dbReference type="PANTHER" id="PTHR37486">
    <property type="entry name" value="STRINGENT STARVATION PROTEIN B"/>
    <property type="match status" value="1"/>
</dbReference>
<dbReference type="EMBL" id="JAZHOG010000004">
    <property type="protein sequence ID" value="MEJ8567405.1"/>
    <property type="molecule type" value="Genomic_DNA"/>
</dbReference>
<sequence>MTSNRPYLLRALYEWISDNHMTPHILVDAAVEGVNVPEQAVQKGKVILNIDGAAVRDLNLANDWLSFNARFSGRSHEVSVPVEAVLAIYAKENGQGMMFAQDDETPPPTDPDSGPGPAPEDDGSKRPHLKLVK</sequence>
<dbReference type="InterPro" id="IPR036760">
    <property type="entry name" value="SspB-like_sf"/>
</dbReference>
<feature type="compositionally biased region" description="Pro residues" evidence="1">
    <location>
        <begin position="106"/>
        <end position="118"/>
    </location>
</feature>
<evidence type="ECO:0000313" key="3">
    <source>
        <dbReference type="Proteomes" id="UP001359886"/>
    </source>
</evidence>
<dbReference type="GO" id="GO:0045732">
    <property type="term" value="P:positive regulation of protein catabolic process"/>
    <property type="evidence" value="ECO:0007669"/>
    <property type="project" value="TreeGrafter"/>
</dbReference>
<keyword evidence="3" id="KW-1185">Reference proteome</keyword>
<dbReference type="InterPro" id="IPR007481">
    <property type="entry name" value="SspB"/>
</dbReference>
<feature type="region of interest" description="Disordered" evidence="1">
    <location>
        <begin position="96"/>
        <end position="133"/>
    </location>
</feature>
<reference evidence="2 3" key="1">
    <citation type="submission" date="2024-02" db="EMBL/GenBank/DDBJ databases">
        <title>A novel Wenzhouxiangellaceae bacterium, isolated from coastal sediments.</title>
        <authorList>
            <person name="Du Z.-J."/>
            <person name="Ye Y.-Q."/>
            <person name="Zhang X.-Y."/>
        </authorList>
    </citation>
    <scope>NUCLEOTIDE SEQUENCE [LARGE SCALE GENOMIC DNA]</scope>
    <source>
        <strain evidence="2 3">CH-27</strain>
    </source>
</reference>
<evidence type="ECO:0000313" key="2">
    <source>
        <dbReference type="EMBL" id="MEJ8567405.1"/>
    </source>
</evidence>
<dbReference type="RefSeq" id="WP_354694978.1">
    <property type="nucleotide sequence ID" value="NZ_JAZHOG010000004.1"/>
</dbReference>